<sequence length="203" mass="23373">MSHRIITIEREYASGGREIGEMIAERLGIPCYNREILQMASERCNVSMDYLETAEEAAPKSFLYTLMLTSSPTRTIEENLPLSDKVYIIETNIIRELAEKGDCVIVGRCASYILRDLENLFNVFIYADTKSRSERAVQEYHVDERRVEAMLRKIDKRRETFYSINTGGNWYDKDNYHLCLNSGALGLELCADIVVETAKKTIY</sequence>
<dbReference type="GeneID" id="93693365"/>
<evidence type="ECO:0000313" key="2">
    <source>
        <dbReference type="Proteomes" id="UP000016662"/>
    </source>
</evidence>
<protein>
    <recommendedName>
        <fullName evidence="3">Cytidylate kinase</fullName>
    </recommendedName>
</protein>
<name>U2KJK9_9FIRM</name>
<dbReference type="AlphaFoldDB" id="U2KJK9"/>
<reference evidence="1 2" key="1">
    <citation type="submission" date="2013-07" db="EMBL/GenBank/DDBJ databases">
        <authorList>
            <person name="Weinstock G."/>
            <person name="Sodergren E."/>
            <person name="Wylie T."/>
            <person name="Fulton L."/>
            <person name="Fulton R."/>
            <person name="Fronick C."/>
            <person name="O'Laughlin M."/>
            <person name="Godfrey J."/>
            <person name="Miner T."/>
            <person name="Herter B."/>
            <person name="Appelbaum E."/>
            <person name="Cordes M."/>
            <person name="Lek S."/>
            <person name="Wollam A."/>
            <person name="Pepin K.H."/>
            <person name="Palsikar V.B."/>
            <person name="Mitreva M."/>
            <person name="Wilson R.K."/>
        </authorList>
    </citation>
    <scope>NUCLEOTIDE SEQUENCE [LARGE SCALE GENOMIC DNA]</scope>
    <source>
        <strain evidence="1 2">ATCC 27760</strain>
    </source>
</reference>
<dbReference type="InterPro" id="IPR027417">
    <property type="entry name" value="P-loop_NTPase"/>
</dbReference>
<gene>
    <name evidence="1" type="ORF">RUMCAL_02386</name>
</gene>
<dbReference type="STRING" id="411473.RUMCAL_02386"/>
<keyword evidence="2" id="KW-1185">Reference proteome</keyword>
<dbReference type="Pfam" id="PF13189">
    <property type="entry name" value="Cytidylate_kin2"/>
    <property type="match status" value="1"/>
</dbReference>
<dbReference type="PATRIC" id="fig|411473.3.peg.1985"/>
<organism evidence="1 2">
    <name type="scientific">Ruminococcus callidus ATCC 27760</name>
    <dbReference type="NCBI Taxonomy" id="411473"/>
    <lineage>
        <taxon>Bacteria</taxon>
        <taxon>Bacillati</taxon>
        <taxon>Bacillota</taxon>
        <taxon>Clostridia</taxon>
        <taxon>Eubacteriales</taxon>
        <taxon>Oscillospiraceae</taxon>
        <taxon>Ruminococcus</taxon>
    </lineage>
</organism>
<evidence type="ECO:0000313" key="1">
    <source>
        <dbReference type="EMBL" id="ERJ92482.1"/>
    </source>
</evidence>
<dbReference type="RefSeq" id="WP_021680553.1">
    <property type="nucleotide sequence ID" value="NZ_KI260295.1"/>
</dbReference>
<dbReference type="SUPFAM" id="SSF52540">
    <property type="entry name" value="P-loop containing nucleoside triphosphate hydrolases"/>
    <property type="match status" value="1"/>
</dbReference>
<comment type="caution">
    <text evidence="1">The sequence shown here is derived from an EMBL/GenBank/DDBJ whole genome shotgun (WGS) entry which is preliminary data.</text>
</comment>
<dbReference type="eggNOG" id="COG0283">
    <property type="taxonomic scope" value="Bacteria"/>
</dbReference>
<accession>U2KJK9</accession>
<dbReference type="Proteomes" id="UP000016662">
    <property type="component" value="Unassembled WGS sequence"/>
</dbReference>
<dbReference type="HOGENOM" id="CLU_065155_3_1_9"/>
<dbReference type="Gene3D" id="3.40.50.300">
    <property type="entry name" value="P-loop containing nucleotide triphosphate hydrolases"/>
    <property type="match status" value="1"/>
</dbReference>
<proteinExistence type="predicted"/>
<dbReference type="EMBL" id="AWVF01000293">
    <property type="protein sequence ID" value="ERJ92482.1"/>
    <property type="molecule type" value="Genomic_DNA"/>
</dbReference>
<dbReference type="OrthoDB" id="9781180at2"/>
<evidence type="ECO:0008006" key="3">
    <source>
        <dbReference type="Google" id="ProtNLM"/>
    </source>
</evidence>